<evidence type="ECO:0000259" key="1">
    <source>
        <dbReference type="PROSITE" id="PS50206"/>
    </source>
</evidence>
<sequence length="140" mass="16105">MEILKNKILKPFVNISIASFLLVSCNFGNSQIEIVTSDEMEYLILADSVQLIDVRSFEDFQNKHIKGAQSIVFDSDFEENIQLLDKTKPVAVYCRTGRRSKECSQILKDQGFTKIYELKGGLEKWEYQDLLIESNTDVEN</sequence>
<dbReference type="Pfam" id="PF00581">
    <property type="entry name" value="Rhodanese"/>
    <property type="match status" value="1"/>
</dbReference>
<dbReference type="InterPro" id="IPR001763">
    <property type="entry name" value="Rhodanese-like_dom"/>
</dbReference>
<feature type="domain" description="Rhodanese" evidence="1">
    <location>
        <begin position="45"/>
        <end position="134"/>
    </location>
</feature>
<dbReference type="CDD" id="cd00158">
    <property type="entry name" value="RHOD"/>
    <property type="match status" value="1"/>
</dbReference>
<dbReference type="PROSITE" id="PS50206">
    <property type="entry name" value="RHODANESE_3"/>
    <property type="match status" value="1"/>
</dbReference>
<dbReference type="PANTHER" id="PTHR43031">
    <property type="entry name" value="FAD-DEPENDENT OXIDOREDUCTASE"/>
    <property type="match status" value="1"/>
</dbReference>
<reference evidence="2 3" key="1">
    <citation type="journal article" date="2014" name="Int. J. Syst. Evol. Microbiol.">
        <title>Complete genome sequence of Corynebacterium casei LMG S-19264T (=DSM 44701T), isolated from a smear-ripened cheese.</title>
        <authorList>
            <consortium name="US DOE Joint Genome Institute (JGI-PGF)"/>
            <person name="Walter F."/>
            <person name="Albersmeier A."/>
            <person name="Kalinowski J."/>
            <person name="Ruckert C."/>
        </authorList>
    </citation>
    <scope>NUCLEOTIDE SEQUENCE [LARGE SCALE GENOMIC DNA]</scope>
    <source>
        <strain evidence="2 3">CGMCC 1.12925</strain>
    </source>
</reference>
<keyword evidence="3" id="KW-1185">Reference proteome</keyword>
<dbReference type="AlphaFoldDB" id="A0A917A1C3"/>
<evidence type="ECO:0000313" key="2">
    <source>
        <dbReference type="EMBL" id="GGE20021.1"/>
    </source>
</evidence>
<dbReference type="PROSITE" id="PS51257">
    <property type="entry name" value="PROKAR_LIPOPROTEIN"/>
    <property type="match status" value="1"/>
</dbReference>
<dbReference type="InterPro" id="IPR050229">
    <property type="entry name" value="GlpE_sulfurtransferase"/>
</dbReference>
<dbReference type="SUPFAM" id="SSF52821">
    <property type="entry name" value="Rhodanese/Cell cycle control phosphatase"/>
    <property type="match status" value="1"/>
</dbReference>
<protein>
    <recommendedName>
        <fullName evidence="1">Rhodanese domain-containing protein</fullName>
    </recommendedName>
</protein>
<dbReference type="Proteomes" id="UP000599688">
    <property type="component" value="Unassembled WGS sequence"/>
</dbReference>
<dbReference type="SMART" id="SM00450">
    <property type="entry name" value="RHOD"/>
    <property type="match status" value="1"/>
</dbReference>
<proteinExistence type="predicted"/>
<dbReference type="Gene3D" id="3.40.250.10">
    <property type="entry name" value="Rhodanese-like domain"/>
    <property type="match status" value="1"/>
</dbReference>
<dbReference type="EMBL" id="BMGL01000012">
    <property type="protein sequence ID" value="GGE20021.1"/>
    <property type="molecule type" value="Genomic_DNA"/>
</dbReference>
<name>A0A917A1C3_9FLAO</name>
<dbReference type="RefSeq" id="WP_188406855.1">
    <property type="nucleotide sequence ID" value="NZ_BMGL01000012.1"/>
</dbReference>
<evidence type="ECO:0000313" key="3">
    <source>
        <dbReference type="Proteomes" id="UP000599688"/>
    </source>
</evidence>
<accession>A0A917A1C3</accession>
<comment type="caution">
    <text evidence="2">The sequence shown here is derived from an EMBL/GenBank/DDBJ whole genome shotgun (WGS) entry which is preliminary data.</text>
</comment>
<gene>
    <name evidence="2" type="ORF">GCM10010831_21420</name>
</gene>
<dbReference type="InterPro" id="IPR036873">
    <property type="entry name" value="Rhodanese-like_dom_sf"/>
</dbReference>
<organism evidence="2 3">
    <name type="scientific">Psychroflexus salis</name>
    <dbReference type="NCBI Taxonomy" id="1526574"/>
    <lineage>
        <taxon>Bacteria</taxon>
        <taxon>Pseudomonadati</taxon>
        <taxon>Bacteroidota</taxon>
        <taxon>Flavobacteriia</taxon>
        <taxon>Flavobacteriales</taxon>
        <taxon>Flavobacteriaceae</taxon>
        <taxon>Psychroflexus</taxon>
    </lineage>
</organism>
<dbReference type="PANTHER" id="PTHR43031:SF1">
    <property type="entry name" value="PYRIDINE NUCLEOTIDE-DISULPHIDE OXIDOREDUCTASE"/>
    <property type="match status" value="1"/>
</dbReference>